<dbReference type="GO" id="GO:0016020">
    <property type="term" value="C:membrane"/>
    <property type="evidence" value="ECO:0007669"/>
    <property type="project" value="UniProtKB-SubCell"/>
</dbReference>
<dbReference type="InterPro" id="IPR036860">
    <property type="entry name" value="SH2_dom_sf"/>
</dbReference>
<keyword evidence="12" id="KW-0472">Membrane</keyword>
<protein>
    <recommendedName>
        <fullName evidence="4">phosphatidylinositol-3,4,5-trisphosphate 5-phosphatase</fullName>
        <ecNumber evidence="4">3.1.3.86</ecNumber>
    </recommendedName>
</protein>
<evidence type="ECO:0000313" key="18">
    <source>
        <dbReference type="Proteomes" id="UP000001357"/>
    </source>
</evidence>
<organism evidence="17 18">
    <name type="scientific">Monosiga brevicollis</name>
    <name type="common">Choanoflagellate</name>
    <dbReference type="NCBI Taxonomy" id="81824"/>
    <lineage>
        <taxon>Eukaryota</taxon>
        <taxon>Choanoflagellata</taxon>
        <taxon>Craspedida</taxon>
        <taxon>Salpingoecidae</taxon>
        <taxon>Monosiga</taxon>
    </lineage>
</organism>
<dbReference type="SMART" id="SM00128">
    <property type="entry name" value="IPPc"/>
    <property type="match status" value="1"/>
</dbReference>
<evidence type="ECO:0000256" key="11">
    <source>
        <dbReference type="ARBA" id="ARBA00023130"/>
    </source>
</evidence>
<dbReference type="GO" id="GO:0005856">
    <property type="term" value="C:cytoskeleton"/>
    <property type="evidence" value="ECO:0007669"/>
    <property type="project" value="UniProtKB-SubCell"/>
</dbReference>
<evidence type="ECO:0000256" key="5">
    <source>
        <dbReference type="ARBA" id="ARBA00022490"/>
    </source>
</evidence>
<dbReference type="Proteomes" id="UP000001357">
    <property type="component" value="Unassembled WGS sequence"/>
</dbReference>
<evidence type="ECO:0000256" key="9">
    <source>
        <dbReference type="ARBA" id="ARBA00022859"/>
    </source>
</evidence>
<dbReference type="PROSITE" id="PS50001">
    <property type="entry name" value="SH2"/>
    <property type="match status" value="1"/>
</dbReference>
<gene>
    <name evidence="17" type="ORF">MONBRDRAFT_27082</name>
</gene>
<dbReference type="KEGG" id="mbr:MONBRDRAFT_27082"/>
<keyword evidence="7" id="KW-0399">Innate immunity</keyword>
<keyword evidence="10 14" id="KW-0727">SH2 domain</keyword>
<keyword evidence="11" id="KW-1064">Adaptive immunity</keyword>
<dbReference type="PANTHER" id="PTHR46051">
    <property type="entry name" value="SH2 DOMAIN-CONTAINING PROTEIN"/>
    <property type="match status" value="1"/>
</dbReference>
<dbReference type="Pfam" id="PF24147">
    <property type="entry name" value="C2_SHIP1-2_2nd"/>
    <property type="match status" value="1"/>
</dbReference>
<reference evidence="17 18" key="1">
    <citation type="journal article" date="2008" name="Nature">
        <title>The genome of the choanoflagellate Monosiga brevicollis and the origin of metazoans.</title>
        <authorList>
            <consortium name="JGI Sequencing"/>
            <person name="King N."/>
            <person name="Westbrook M.J."/>
            <person name="Young S.L."/>
            <person name="Kuo A."/>
            <person name="Abedin M."/>
            <person name="Chapman J."/>
            <person name="Fairclough S."/>
            <person name="Hellsten U."/>
            <person name="Isogai Y."/>
            <person name="Letunic I."/>
            <person name="Marr M."/>
            <person name="Pincus D."/>
            <person name="Putnam N."/>
            <person name="Rokas A."/>
            <person name="Wright K.J."/>
            <person name="Zuzow R."/>
            <person name="Dirks W."/>
            <person name="Good M."/>
            <person name="Goodstein D."/>
            <person name="Lemons D."/>
            <person name="Li W."/>
            <person name="Lyons J.B."/>
            <person name="Morris A."/>
            <person name="Nichols S."/>
            <person name="Richter D.J."/>
            <person name="Salamov A."/>
            <person name="Bork P."/>
            <person name="Lim W.A."/>
            <person name="Manning G."/>
            <person name="Miller W.T."/>
            <person name="McGinnis W."/>
            <person name="Shapiro H."/>
            <person name="Tjian R."/>
            <person name="Grigoriev I.V."/>
            <person name="Rokhsar D."/>
        </authorList>
    </citation>
    <scope>NUCLEOTIDE SEQUENCE [LARGE SCALE GENOMIC DNA]</scope>
    <source>
        <strain evidence="18">MX1 / ATCC 50154</strain>
    </source>
</reference>
<evidence type="ECO:0000256" key="15">
    <source>
        <dbReference type="SAM" id="MobiDB-lite"/>
    </source>
</evidence>
<keyword evidence="5" id="KW-0963">Cytoplasm</keyword>
<evidence type="ECO:0000256" key="3">
    <source>
        <dbReference type="ARBA" id="ARBA00008734"/>
    </source>
</evidence>
<evidence type="ECO:0000256" key="13">
    <source>
        <dbReference type="ARBA" id="ARBA00023212"/>
    </source>
</evidence>
<evidence type="ECO:0000256" key="10">
    <source>
        <dbReference type="ARBA" id="ARBA00022999"/>
    </source>
</evidence>
<proteinExistence type="inferred from homology"/>
<dbReference type="SMART" id="SM00252">
    <property type="entry name" value="SH2"/>
    <property type="match status" value="1"/>
</dbReference>
<keyword evidence="8" id="KW-0378">Hydrolase</keyword>
<keyword evidence="9" id="KW-0391">Immunity</keyword>
<evidence type="ECO:0000259" key="16">
    <source>
        <dbReference type="PROSITE" id="PS50001"/>
    </source>
</evidence>
<dbReference type="FunFam" id="3.60.10.10:FF:000005">
    <property type="entry name" value="phosphatidylinositol 3,4,5-trisphosphate 5-phosphatase 1"/>
    <property type="match status" value="1"/>
</dbReference>
<dbReference type="AlphaFoldDB" id="A9V491"/>
<feature type="domain" description="SH2" evidence="16">
    <location>
        <begin position="14"/>
        <end position="89"/>
    </location>
</feature>
<dbReference type="FunCoup" id="A9V491">
    <property type="interactions" value="607"/>
</dbReference>
<dbReference type="SUPFAM" id="SSF55550">
    <property type="entry name" value="SH2 domain"/>
    <property type="match status" value="1"/>
</dbReference>
<dbReference type="GO" id="GO:0034485">
    <property type="term" value="F:phosphatidylinositol-3,4,5-trisphosphate 5-phosphatase activity"/>
    <property type="evidence" value="ECO:0007669"/>
    <property type="project" value="UniProtKB-EC"/>
</dbReference>
<evidence type="ECO:0000256" key="12">
    <source>
        <dbReference type="ARBA" id="ARBA00023136"/>
    </source>
</evidence>
<evidence type="ECO:0000256" key="7">
    <source>
        <dbReference type="ARBA" id="ARBA00022588"/>
    </source>
</evidence>
<keyword evidence="13" id="KW-0206">Cytoskeleton</keyword>
<dbReference type="RefSeq" id="XP_001747497.1">
    <property type="nucleotide sequence ID" value="XM_001747445.1"/>
</dbReference>
<comment type="similarity">
    <text evidence="3">Belongs to the inositol 1,4,5-trisphosphate 5-phosphatase family.</text>
</comment>
<feature type="compositionally biased region" description="Acidic residues" evidence="15">
    <location>
        <begin position="123"/>
        <end position="140"/>
    </location>
</feature>
<evidence type="ECO:0000256" key="14">
    <source>
        <dbReference type="PROSITE-ProRule" id="PRU00191"/>
    </source>
</evidence>
<feature type="region of interest" description="Disordered" evidence="15">
    <location>
        <begin position="940"/>
        <end position="961"/>
    </location>
</feature>
<accession>A9V491</accession>
<evidence type="ECO:0000256" key="4">
    <source>
        <dbReference type="ARBA" id="ARBA00012981"/>
    </source>
</evidence>
<dbReference type="Pfam" id="PF24150">
    <property type="entry name" value="C2_SHIP1-2_first"/>
    <property type="match status" value="1"/>
</dbReference>
<dbReference type="InterPro" id="IPR057509">
    <property type="entry name" value="C2_SHIP1-2_2nd"/>
</dbReference>
<evidence type="ECO:0000256" key="1">
    <source>
        <dbReference type="ARBA" id="ARBA00004170"/>
    </source>
</evidence>
<keyword evidence="6" id="KW-0597">Phosphoprotein</keyword>
<evidence type="ECO:0000256" key="8">
    <source>
        <dbReference type="ARBA" id="ARBA00022801"/>
    </source>
</evidence>
<sequence>MARYNAFETSQEAWHYTNMSRSVAETMLTRRRAKGTFLVRDSERVQGASVLSVFQDDLVHHYRLTIREDNSVVVDGVDAVYPSLRAMIHALQTENILASPPIIPLELNNTGIYEETPSHASTTDDDDDDDDEDGDDDESTGDCRLISALKSSLDLNHATSRSDPSAMGQLQQYIQGTACQDSNAIKSMGSIPGFNEMLHAAAKPLLTELRRFTTRMEATRNLFQLASEERGFPGAEPFQLHELDESKADEDPLLYLIHNLQMARDISQDASTQVLPCYPGHVHTSRAHATSFLRHSTCRHSEKEALIYEEGRARDDNVYSYNVRKVEKVMGKAEELTVDVNQGVVLTRHSAGSQDNKTYRHDEVVQLIKSRSNKQRLAILFQGKRRKDYIFEDLQHREDFCQKVRMLKMRHGGHQLEDSRHSKLSIWIGTFNMGDVAAPNDLSSWFACQGQGRALPSNSEHDILAIGCQEAGMAEKDWLALVRQHIGAGYQQLAFAKLLQIRLVVFVRDQHMNKVSHLQQSVVATGLANKLGNKGGVGIAFFVNQTSFCFINSHLAAGSEKLLKRNTNALDIFSKLQLGQKHLSGFDILNQFHHVFFFGDLNYRINLPVNMVIDDAKRQQYTRLCQYDQLLMQRGSQKMFFGFEEGPIEFPPSYRYKRGTRDVYEYEKQKASGIKINVPSYTDRIMWRSFPNLYIKQTSYGATTDIMTSDHSPVFATFDIQVTDQHASTLGSGENRCTVFFHSAVAKLKTAANVKFVLQFYANFIDGKQQTVRNSDYDYEPKNPIWAGTDFPRIVPAVADRAYLEHEHLLIAVKSEDGDESYGEGSLSLMNMFSSSAQPCPFKVDLSHHGEFTGTLAGHMCVDGARGKSTMGQTDLVAAGDEDLDALDATLDGSRRTRRAPLRHNATFTEGMASAHGPPAIPPRARMGLSERRPMGAATLAEKERAKRPASMMVPATRAGPSDLNKQYDDLEFFSDLAEEDLQDIGVSAPDIQIIMTAIAKRNASAATP</sequence>
<dbReference type="GO" id="GO:0045087">
    <property type="term" value="P:innate immune response"/>
    <property type="evidence" value="ECO:0007669"/>
    <property type="project" value="UniProtKB-KW"/>
</dbReference>
<dbReference type="InterPro" id="IPR000300">
    <property type="entry name" value="IPPc"/>
</dbReference>
<dbReference type="InterPro" id="IPR000980">
    <property type="entry name" value="SH2"/>
</dbReference>
<comment type="subcellular location">
    <subcellularLocation>
        <location evidence="2">Cytoplasm</location>
        <location evidence="2">Cytoskeleton</location>
    </subcellularLocation>
    <subcellularLocation>
        <location evidence="1">Membrane</location>
        <topology evidence="1">Peripheral membrane protein</topology>
    </subcellularLocation>
</comment>
<dbReference type="PANTHER" id="PTHR46051:SF1">
    <property type="entry name" value="INOSITOL POLYPHOSPHATE-RELATED PHOSPHATASE DOMAIN-CONTAINING PROTEIN"/>
    <property type="match status" value="1"/>
</dbReference>
<dbReference type="GO" id="GO:0009966">
    <property type="term" value="P:regulation of signal transduction"/>
    <property type="evidence" value="ECO:0000318"/>
    <property type="project" value="GO_Central"/>
</dbReference>
<feature type="region of interest" description="Disordered" evidence="15">
    <location>
        <begin position="115"/>
        <end position="141"/>
    </location>
</feature>
<dbReference type="InParanoid" id="A9V491"/>
<dbReference type="Gene3D" id="3.30.505.10">
    <property type="entry name" value="SH2 domain"/>
    <property type="match status" value="1"/>
</dbReference>
<name>A9V491_MONBE</name>
<dbReference type="GO" id="GO:0050776">
    <property type="term" value="P:regulation of immune response"/>
    <property type="evidence" value="ECO:0000318"/>
    <property type="project" value="GO_Central"/>
</dbReference>
<keyword evidence="18" id="KW-1185">Reference proteome</keyword>
<dbReference type="SUPFAM" id="SSF56219">
    <property type="entry name" value="DNase I-like"/>
    <property type="match status" value="1"/>
</dbReference>
<evidence type="ECO:0000256" key="2">
    <source>
        <dbReference type="ARBA" id="ARBA00004245"/>
    </source>
</evidence>
<dbReference type="STRING" id="81824.A9V491"/>
<dbReference type="Gene3D" id="3.60.10.10">
    <property type="entry name" value="Endonuclease/exonuclease/phosphatase"/>
    <property type="match status" value="1"/>
</dbReference>
<dbReference type="GO" id="GO:0046856">
    <property type="term" value="P:phosphatidylinositol dephosphorylation"/>
    <property type="evidence" value="ECO:0007669"/>
    <property type="project" value="InterPro"/>
</dbReference>
<dbReference type="InterPro" id="IPR057510">
    <property type="entry name" value="C2_SHIP1-2_first"/>
</dbReference>
<dbReference type="OMA" id="MTHESKS"/>
<dbReference type="EMBL" id="CH991558">
    <property type="protein sequence ID" value="EDQ87577.1"/>
    <property type="molecule type" value="Genomic_DNA"/>
</dbReference>
<dbReference type="Pfam" id="PF22669">
    <property type="entry name" value="Exo_endo_phos2"/>
    <property type="match status" value="1"/>
</dbReference>
<dbReference type="eggNOG" id="KOG0565">
    <property type="taxonomic scope" value="Eukaryota"/>
</dbReference>
<dbReference type="GeneID" id="5892886"/>
<dbReference type="EC" id="3.1.3.86" evidence="4"/>
<dbReference type="InterPro" id="IPR036691">
    <property type="entry name" value="Endo/exonu/phosph_ase_sf"/>
</dbReference>
<evidence type="ECO:0000256" key="6">
    <source>
        <dbReference type="ARBA" id="ARBA00022553"/>
    </source>
</evidence>
<evidence type="ECO:0000313" key="17">
    <source>
        <dbReference type="EMBL" id="EDQ87577.1"/>
    </source>
</evidence>
<dbReference type="Pfam" id="PF00017">
    <property type="entry name" value="SH2"/>
    <property type="match status" value="1"/>
</dbReference>